<accession>A0ABX7Y0L2</accession>
<evidence type="ECO:0000256" key="1">
    <source>
        <dbReference type="SAM" id="Coils"/>
    </source>
</evidence>
<proteinExistence type="predicted"/>
<feature type="coiled-coil region" evidence="1">
    <location>
        <begin position="46"/>
        <end position="107"/>
    </location>
</feature>
<protein>
    <recommendedName>
        <fullName evidence="4">Lipoprotein</fullName>
    </recommendedName>
</protein>
<dbReference type="EMBL" id="CP072370">
    <property type="protein sequence ID" value="QUB87529.1"/>
    <property type="molecule type" value="Genomic_DNA"/>
</dbReference>
<organism evidence="2 3">
    <name type="scientific">Prevotella fusca JCM 17724</name>
    <dbReference type="NCBI Taxonomy" id="1236517"/>
    <lineage>
        <taxon>Bacteria</taxon>
        <taxon>Pseudomonadati</taxon>
        <taxon>Bacteroidota</taxon>
        <taxon>Bacteroidia</taxon>
        <taxon>Bacteroidales</taxon>
        <taxon>Prevotellaceae</taxon>
        <taxon>Prevotella</taxon>
    </lineage>
</organism>
<dbReference type="RefSeq" id="WP_025077913.1">
    <property type="nucleotide sequence ID" value="NZ_BAKO01000006.1"/>
</dbReference>
<dbReference type="Proteomes" id="UP000682005">
    <property type="component" value="Chromosome 1"/>
</dbReference>
<dbReference type="PROSITE" id="PS51257">
    <property type="entry name" value="PROKAR_LIPOPROTEIN"/>
    <property type="match status" value="1"/>
</dbReference>
<gene>
    <name evidence="2" type="ORF">J5A51_08735</name>
</gene>
<evidence type="ECO:0000313" key="2">
    <source>
        <dbReference type="EMBL" id="QUB87529.1"/>
    </source>
</evidence>
<name>A0ABX7Y0L2_9BACT</name>
<evidence type="ECO:0000313" key="3">
    <source>
        <dbReference type="Proteomes" id="UP000682005"/>
    </source>
</evidence>
<keyword evidence="1" id="KW-0175">Coiled coil</keyword>
<keyword evidence="3" id="KW-1185">Reference proteome</keyword>
<evidence type="ECO:0008006" key="4">
    <source>
        <dbReference type="Google" id="ProtNLM"/>
    </source>
</evidence>
<sequence>MKRNKLTALMAFVGVVACTSCEEVKRPAPVRERINVTPPSREAEAISQLTASIDEISANLDAISAQEAMLRKTTEHENKKSKIILQIKELSELLAEKQKQIDKLLGEKVKKMDTPEKSSATIDNLYKMIGFLSSQLQEKGSRVAQLEQVASRKDVTVDQLRYIVMNQGNSVDGLRYRFSMEALERENAQLKAKERLKTKEPDSFTGVYYIIADKETLKEKGLLKTSLFSKKLNNNNITKDLFAEADSKELKTLTINSTSPKVLSQNPEGSYTLTRNEDGTTTLVITDAEKFWNVSRYLIIQE</sequence>
<reference evidence="2 3" key="1">
    <citation type="submission" date="2021-03" db="EMBL/GenBank/DDBJ databases">
        <title>Human Oral Microbial Genomes.</title>
        <authorList>
            <person name="Johnston C.D."/>
            <person name="Chen T."/>
            <person name="Dewhirst F.E."/>
        </authorList>
    </citation>
    <scope>NUCLEOTIDE SEQUENCE [LARGE SCALE GENOMIC DNA]</scope>
    <source>
        <strain evidence="2 3">W1435</strain>
    </source>
</reference>